<name>A0A914XQ75_9BILA</name>
<dbReference type="GO" id="GO:0008270">
    <property type="term" value="F:zinc ion binding"/>
    <property type="evidence" value="ECO:0007669"/>
    <property type="project" value="TreeGrafter"/>
</dbReference>
<keyword evidence="7 8" id="KW-0472">Membrane</keyword>
<keyword evidence="5" id="KW-0479">Metal-binding</keyword>
<comment type="similarity">
    <text evidence="4">Belongs to the CDIP1/LITAF family.</text>
</comment>
<dbReference type="Proteomes" id="UP000887566">
    <property type="component" value="Unplaced"/>
</dbReference>
<dbReference type="SMART" id="SM00714">
    <property type="entry name" value="LITAF"/>
    <property type="match status" value="1"/>
</dbReference>
<dbReference type="Pfam" id="PF10601">
    <property type="entry name" value="zf-LITAF-like"/>
    <property type="match status" value="1"/>
</dbReference>
<keyword evidence="8" id="KW-0812">Transmembrane</keyword>
<proteinExistence type="inferred from homology"/>
<evidence type="ECO:0000256" key="1">
    <source>
        <dbReference type="ARBA" id="ARBA00004414"/>
    </source>
</evidence>
<dbReference type="PANTHER" id="PTHR23292:SF6">
    <property type="entry name" value="FI16602P1-RELATED"/>
    <property type="match status" value="1"/>
</dbReference>
<evidence type="ECO:0000256" key="5">
    <source>
        <dbReference type="ARBA" id="ARBA00022723"/>
    </source>
</evidence>
<comment type="subcellular location">
    <subcellularLocation>
        <location evidence="2">Endosome membrane</location>
        <topology evidence="2">Peripheral membrane protein</topology>
    </subcellularLocation>
    <subcellularLocation>
        <location evidence="1">Late endosome membrane</location>
    </subcellularLocation>
    <subcellularLocation>
        <location evidence="3">Lysosome membrane</location>
        <topology evidence="3">Peripheral membrane protein</topology>
        <orientation evidence="3">Cytoplasmic side</orientation>
    </subcellularLocation>
</comment>
<evidence type="ECO:0000256" key="4">
    <source>
        <dbReference type="ARBA" id="ARBA00005975"/>
    </source>
</evidence>
<dbReference type="InterPro" id="IPR037519">
    <property type="entry name" value="LITAF_fam"/>
</dbReference>
<dbReference type="AlphaFoldDB" id="A0A914XQ75"/>
<dbReference type="PANTHER" id="PTHR23292">
    <property type="entry name" value="LIPOPOLYSACCHARIDE-INDUCED TUMOR NECROSIS FACTOR-ALPHA FACTOR"/>
    <property type="match status" value="1"/>
</dbReference>
<organism evidence="10 11">
    <name type="scientific">Plectus sambesii</name>
    <dbReference type="NCBI Taxonomy" id="2011161"/>
    <lineage>
        <taxon>Eukaryota</taxon>
        <taxon>Metazoa</taxon>
        <taxon>Ecdysozoa</taxon>
        <taxon>Nematoda</taxon>
        <taxon>Chromadorea</taxon>
        <taxon>Plectida</taxon>
        <taxon>Plectina</taxon>
        <taxon>Plectoidea</taxon>
        <taxon>Plectidae</taxon>
        <taxon>Plectus</taxon>
    </lineage>
</organism>
<keyword evidence="8" id="KW-1133">Transmembrane helix</keyword>
<dbReference type="GO" id="GO:0031902">
    <property type="term" value="C:late endosome membrane"/>
    <property type="evidence" value="ECO:0007669"/>
    <property type="project" value="UniProtKB-SubCell"/>
</dbReference>
<evidence type="ECO:0000256" key="7">
    <source>
        <dbReference type="ARBA" id="ARBA00023136"/>
    </source>
</evidence>
<reference evidence="11" key="1">
    <citation type="submission" date="2022-11" db="UniProtKB">
        <authorList>
            <consortium name="WormBaseParasite"/>
        </authorList>
    </citation>
    <scope>IDENTIFICATION</scope>
</reference>
<sequence length="102" mass="11548">MALNHQPPSFNPASSPIQHVVTVGSSLTKVGTVPTEINCPRCHHHVMTEVNYINGAFVWILVVILAFFFFPLMCFPCCIDQCKDVEHYCPHCRSFIGLKKRM</sequence>
<evidence type="ECO:0000313" key="10">
    <source>
        <dbReference type="Proteomes" id="UP000887566"/>
    </source>
</evidence>
<evidence type="ECO:0000256" key="8">
    <source>
        <dbReference type="SAM" id="Phobius"/>
    </source>
</evidence>
<evidence type="ECO:0000259" key="9">
    <source>
        <dbReference type="PROSITE" id="PS51837"/>
    </source>
</evidence>
<dbReference type="WBParaSite" id="PSAMB.scaffold969size37862.g10054.t1">
    <property type="protein sequence ID" value="PSAMB.scaffold969size37862.g10054.t1"/>
    <property type="gene ID" value="PSAMB.scaffold969size37862.g10054"/>
</dbReference>
<dbReference type="InterPro" id="IPR006629">
    <property type="entry name" value="LITAF"/>
</dbReference>
<feature type="transmembrane region" description="Helical" evidence="8">
    <location>
        <begin position="51"/>
        <end position="73"/>
    </location>
</feature>
<dbReference type="PROSITE" id="PS51837">
    <property type="entry name" value="LITAF"/>
    <property type="match status" value="1"/>
</dbReference>
<evidence type="ECO:0000256" key="2">
    <source>
        <dbReference type="ARBA" id="ARBA00004481"/>
    </source>
</evidence>
<accession>A0A914XQ75</accession>
<keyword evidence="10" id="KW-1185">Reference proteome</keyword>
<dbReference type="GO" id="GO:0005765">
    <property type="term" value="C:lysosomal membrane"/>
    <property type="evidence" value="ECO:0007669"/>
    <property type="project" value="UniProtKB-SubCell"/>
</dbReference>
<evidence type="ECO:0000313" key="11">
    <source>
        <dbReference type="WBParaSite" id="PSAMB.scaffold969size37862.g10054.t1"/>
    </source>
</evidence>
<protein>
    <submittedName>
        <fullName evidence="11">LITAF domain-containing protein</fullName>
    </submittedName>
</protein>
<feature type="domain" description="LITAF" evidence="9">
    <location>
        <begin position="18"/>
        <end position="101"/>
    </location>
</feature>
<keyword evidence="6" id="KW-0862">Zinc</keyword>
<evidence type="ECO:0000256" key="6">
    <source>
        <dbReference type="ARBA" id="ARBA00022833"/>
    </source>
</evidence>
<evidence type="ECO:0000256" key="3">
    <source>
        <dbReference type="ARBA" id="ARBA00004630"/>
    </source>
</evidence>